<reference evidence="3 4" key="1">
    <citation type="submission" date="2016-12" db="EMBL/GenBank/DDBJ databases">
        <authorList>
            <person name="Song W.-J."/>
            <person name="Kurnit D.M."/>
        </authorList>
    </citation>
    <scope>NUCLEOTIDE SEQUENCE [LARGE SCALE GENOMIC DNA]</scope>
    <source>
        <strain evidence="3 4">IMCC3135</strain>
    </source>
</reference>
<feature type="compositionally biased region" description="Basic and acidic residues" evidence="1">
    <location>
        <begin position="1"/>
        <end position="12"/>
    </location>
</feature>
<name>A0A2Z2P4W0_9GAMM</name>
<evidence type="ECO:0000259" key="2">
    <source>
        <dbReference type="PROSITE" id="PS50280"/>
    </source>
</evidence>
<dbReference type="EMBL" id="CP018632">
    <property type="protein sequence ID" value="ASJ74864.1"/>
    <property type="molecule type" value="Genomic_DNA"/>
</dbReference>
<sequence>MTAVKSKGDGPGKKKGRRSVESIMADYKDARPSDVSDKVFVATSAVHGKGLFAAKRLKAGTVLSRLHGMPTFDDGIYVLWITDEIGLELTNDLKYINHDKNPNAAYSDLDVTIVRDVKAGEELLHDYGW</sequence>
<dbReference type="CDD" id="cd08161">
    <property type="entry name" value="SET"/>
    <property type="match status" value="1"/>
</dbReference>
<dbReference type="InterPro" id="IPR001214">
    <property type="entry name" value="SET_dom"/>
</dbReference>
<dbReference type="Pfam" id="PF00856">
    <property type="entry name" value="SET"/>
    <property type="match status" value="1"/>
</dbReference>
<dbReference type="InterPro" id="IPR046341">
    <property type="entry name" value="SET_dom_sf"/>
</dbReference>
<feature type="region of interest" description="Disordered" evidence="1">
    <location>
        <begin position="1"/>
        <end position="23"/>
    </location>
</feature>
<evidence type="ECO:0000313" key="4">
    <source>
        <dbReference type="Proteomes" id="UP000250079"/>
    </source>
</evidence>
<evidence type="ECO:0000256" key="1">
    <source>
        <dbReference type="SAM" id="MobiDB-lite"/>
    </source>
</evidence>
<dbReference type="AlphaFoldDB" id="A0A2Z2P4W0"/>
<dbReference type="Gene3D" id="2.170.270.10">
    <property type="entry name" value="SET domain"/>
    <property type="match status" value="1"/>
</dbReference>
<dbReference type="Proteomes" id="UP000250079">
    <property type="component" value="Chromosome"/>
</dbReference>
<proteinExistence type="predicted"/>
<dbReference type="PROSITE" id="PS50280">
    <property type="entry name" value="SET"/>
    <property type="match status" value="1"/>
</dbReference>
<dbReference type="KEGG" id="gai:IMCC3135_23975"/>
<accession>A0A2Z2P4W0</accession>
<dbReference type="SUPFAM" id="SSF82199">
    <property type="entry name" value="SET domain"/>
    <property type="match status" value="1"/>
</dbReference>
<feature type="domain" description="SET" evidence="2">
    <location>
        <begin position="37"/>
        <end position="128"/>
    </location>
</feature>
<evidence type="ECO:0000313" key="3">
    <source>
        <dbReference type="EMBL" id="ASJ74864.1"/>
    </source>
</evidence>
<keyword evidence="4" id="KW-1185">Reference proteome</keyword>
<gene>
    <name evidence="3" type="ORF">IMCC3135_23975</name>
</gene>
<organism evidence="3 4">
    <name type="scientific">Granulosicoccus antarcticus IMCC3135</name>
    <dbReference type="NCBI Taxonomy" id="1192854"/>
    <lineage>
        <taxon>Bacteria</taxon>
        <taxon>Pseudomonadati</taxon>
        <taxon>Pseudomonadota</taxon>
        <taxon>Gammaproteobacteria</taxon>
        <taxon>Chromatiales</taxon>
        <taxon>Granulosicoccaceae</taxon>
        <taxon>Granulosicoccus</taxon>
    </lineage>
</organism>
<dbReference type="RefSeq" id="WP_205737688.1">
    <property type="nucleotide sequence ID" value="NZ_CP018632.1"/>
</dbReference>
<protein>
    <recommendedName>
        <fullName evidence="2">SET domain-containing protein</fullName>
    </recommendedName>
</protein>